<evidence type="ECO:0000259" key="7">
    <source>
        <dbReference type="Pfam" id="PF01171"/>
    </source>
</evidence>
<dbReference type="GO" id="GO:0005524">
    <property type="term" value="F:ATP binding"/>
    <property type="evidence" value="ECO:0007669"/>
    <property type="project" value="UniProtKB-KW"/>
</dbReference>
<keyword evidence="5" id="KW-0067">ATP-binding</keyword>
<dbReference type="Pfam" id="PF06041">
    <property type="entry name" value="DUF924"/>
    <property type="match status" value="1"/>
</dbReference>
<dbReference type="InterPro" id="IPR011990">
    <property type="entry name" value="TPR-like_helical_dom_sf"/>
</dbReference>
<keyword evidence="3" id="KW-0819">tRNA processing</keyword>
<dbReference type="InterPro" id="IPR014729">
    <property type="entry name" value="Rossmann-like_a/b/a_fold"/>
</dbReference>
<dbReference type="Gene3D" id="3.40.50.620">
    <property type="entry name" value="HUPs"/>
    <property type="match status" value="1"/>
</dbReference>
<dbReference type="SUPFAM" id="SSF48452">
    <property type="entry name" value="TPR-like"/>
    <property type="match status" value="1"/>
</dbReference>
<proteinExistence type="inferred from homology"/>
<keyword evidence="9" id="KW-1185">Reference proteome</keyword>
<dbReference type="InterPro" id="IPR011063">
    <property type="entry name" value="TilS/TtcA_N"/>
</dbReference>
<dbReference type="Proteomes" id="UP001295423">
    <property type="component" value="Unassembled WGS sequence"/>
</dbReference>
<organism evidence="8 9">
    <name type="scientific">Cylindrotheca closterium</name>
    <dbReference type="NCBI Taxonomy" id="2856"/>
    <lineage>
        <taxon>Eukaryota</taxon>
        <taxon>Sar</taxon>
        <taxon>Stramenopiles</taxon>
        <taxon>Ochrophyta</taxon>
        <taxon>Bacillariophyta</taxon>
        <taxon>Bacillariophyceae</taxon>
        <taxon>Bacillariophycidae</taxon>
        <taxon>Bacillariales</taxon>
        <taxon>Bacillariaceae</taxon>
        <taxon>Cylindrotheca</taxon>
    </lineage>
</organism>
<accession>A0AAD2CL59</accession>
<evidence type="ECO:0000313" key="9">
    <source>
        <dbReference type="Proteomes" id="UP001295423"/>
    </source>
</evidence>
<dbReference type="InterPro" id="IPR012094">
    <property type="entry name" value="tRNA_Ile_lys_synt"/>
</dbReference>
<comment type="catalytic activity">
    <reaction evidence="6">
        <text>cytidine(34) in tRNA(Ile2) + L-lysine + ATP = lysidine(34) in tRNA(Ile2) + AMP + diphosphate + H(+)</text>
        <dbReference type="Rhea" id="RHEA:43744"/>
        <dbReference type="Rhea" id="RHEA-COMP:10625"/>
        <dbReference type="Rhea" id="RHEA-COMP:10670"/>
        <dbReference type="ChEBI" id="CHEBI:15378"/>
        <dbReference type="ChEBI" id="CHEBI:30616"/>
        <dbReference type="ChEBI" id="CHEBI:32551"/>
        <dbReference type="ChEBI" id="CHEBI:33019"/>
        <dbReference type="ChEBI" id="CHEBI:82748"/>
        <dbReference type="ChEBI" id="CHEBI:83665"/>
        <dbReference type="ChEBI" id="CHEBI:456215"/>
        <dbReference type="EC" id="6.3.4.19"/>
    </reaction>
</comment>
<protein>
    <recommendedName>
        <fullName evidence="1">tRNA(Ile)-lysidine synthetase</fullName>
        <ecNumber evidence="1">6.3.4.19</ecNumber>
    </recommendedName>
</protein>
<dbReference type="Pfam" id="PF01171">
    <property type="entry name" value="ATP_bind_3"/>
    <property type="match status" value="1"/>
</dbReference>
<keyword evidence="4" id="KW-0547">Nucleotide-binding</keyword>
<comment type="caution">
    <text evidence="8">The sequence shown here is derived from an EMBL/GenBank/DDBJ whole genome shotgun (WGS) entry which is preliminary data.</text>
</comment>
<evidence type="ECO:0000256" key="6">
    <source>
        <dbReference type="ARBA" id="ARBA00048539"/>
    </source>
</evidence>
<dbReference type="CDD" id="cd01992">
    <property type="entry name" value="TilS_N"/>
    <property type="match status" value="1"/>
</dbReference>
<dbReference type="PANTHER" id="PTHR43033">
    <property type="entry name" value="TRNA(ILE)-LYSIDINE SYNTHASE-RELATED"/>
    <property type="match status" value="1"/>
</dbReference>
<dbReference type="Gene3D" id="1.20.58.320">
    <property type="entry name" value="TPR-like"/>
    <property type="match status" value="1"/>
</dbReference>
<evidence type="ECO:0000256" key="1">
    <source>
        <dbReference type="ARBA" id="ARBA00013267"/>
    </source>
</evidence>
<gene>
    <name evidence="8" type="ORF">CYCCA115_LOCUS4850</name>
</gene>
<evidence type="ECO:0000256" key="4">
    <source>
        <dbReference type="ARBA" id="ARBA00022741"/>
    </source>
</evidence>
<feature type="domain" description="tRNA(Ile)-lysidine/2-thiocytidine synthase N-terminal" evidence="7">
    <location>
        <begin position="374"/>
        <end position="554"/>
    </location>
</feature>
<dbReference type="EC" id="6.3.4.19" evidence="1"/>
<sequence length="835" mass="94865">MPAISPYAPPRRNPFLRQTSSSLSRVESHLFKRKSVVAVALIMIALKFWTDRSRRQRLIKLLKKQPIFGGFIDWIEGRLALNKAEMGSEGTLAEFSRSIKADGFVSSLQRLHDNQATIRKVLNFWFGSGTPDENQKKLWMIASSSHKLRLKVDREITEDFEALLVELAEGETSDRWRDWCFDTDGIYGMQGKIAAIVVLDQFSRHIERNHETHNTQPKVPFAKSFLDSLALKTAQLFVDTHKDEIRCGMVPLPMYIFSLMPFRHASTIETLEYVQRSIEASASMHEQMRDMLGRFRKATNRRLALLQDEARRTGKLNSSENVSCGTFKDEAILETFAFETEMEPAKQHLLHKTIAAFLAGQGIHARDNEPPMAVIVSLSGGVDSMVIASVLSHMKKSCNYSLNVVAVHIDYGNRPEASAEADFVRRYCKSLDIEFICRTIQEVTRGVTSRDEYERISRDIRYATYREAVAKARSDLHQEDMIVGVMLGHHRGDLRENVLSNAHKGSGPLDLSGMTAVSQNDGVTLLRPLLSLEKSFVFDYAHTFGVPYFKDTTPHWSTRGKLRNKLIPLLQEIYGDGSMTNLSNLATESDECRALLHGSIMAPFLKSVTHKPMGIMFDTAPWKDQGFFFWKFVLREALHSAKLGMFSDKSVVSFLKRVKANVVKEGWLQCRKDYGVYLQQDGKVFAFRSSSFPWNKKAMFNVYGQVVEFDTDKKVGPWVVRTEIVSDKGDCPEKFRLAQKAVASMETFMEGNIEYYIECPTWYVNGIFQPRPLVFCVFKKADRPMAWKNLDLKVQSTIPLVGNDLTAIGALQSPQTIDGEQNPTRLVRVVIRLKS</sequence>
<dbReference type="GO" id="GO:0032267">
    <property type="term" value="F:tRNA(Ile)-lysidine synthase activity"/>
    <property type="evidence" value="ECO:0007669"/>
    <property type="project" value="UniProtKB-EC"/>
</dbReference>
<evidence type="ECO:0000313" key="8">
    <source>
        <dbReference type="EMBL" id="CAJ1935654.1"/>
    </source>
</evidence>
<dbReference type="SUPFAM" id="SSF52402">
    <property type="entry name" value="Adenine nucleotide alpha hydrolases-like"/>
    <property type="match status" value="1"/>
</dbReference>
<evidence type="ECO:0000256" key="5">
    <source>
        <dbReference type="ARBA" id="ARBA00022840"/>
    </source>
</evidence>
<dbReference type="AlphaFoldDB" id="A0AAD2CL59"/>
<dbReference type="NCBIfam" id="TIGR02432">
    <property type="entry name" value="lysidine_TilS_N"/>
    <property type="match status" value="1"/>
</dbReference>
<dbReference type="InterPro" id="IPR012795">
    <property type="entry name" value="tRNA_Ile_lys_synt_N"/>
</dbReference>
<evidence type="ECO:0000256" key="3">
    <source>
        <dbReference type="ARBA" id="ARBA00022694"/>
    </source>
</evidence>
<dbReference type="GO" id="GO:0008033">
    <property type="term" value="P:tRNA processing"/>
    <property type="evidence" value="ECO:0007669"/>
    <property type="project" value="UniProtKB-KW"/>
</dbReference>
<dbReference type="HAMAP" id="MF_01161">
    <property type="entry name" value="tRNA_Ile_lys_synt"/>
    <property type="match status" value="1"/>
</dbReference>
<dbReference type="InterPro" id="IPR010323">
    <property type="entry name" value="DUF924"/>
</dbReference>
<keyword evidence="2" id="KW-0436">Ligase</keyword>
<dbReference type="PANTHER" id="PTHR43033:SF3">
    <property type="entry name" value="TRNA(ILE)-LYSIDINE SYNTHETASE"/>
    <property type="match status" value="1"/>
</dbReference>
<reference evidence="8" key="1">
    <citation type="submission" date="2023-08" db="EMBL/GenBank/DDBJ databases">
        <authorList>
            <person name="Audoor S."/>
            <person name="Bilcke G."/>
        </authorList>
    </citation>
    <scope>NUCLEOTIDE SEQUENCE</scope>
</reference>
<name>A0AAD2CL59_9STRA</name>
<evidence type="ECO:0000256" key="2">
    <source>
        <dbReference type="ARBA" id="ARBA00022598"/>
    </source>
</evidence>
<dbReference type="EMBL" id="CAKOGP040000491">
    <property type="protein sequence ID" value="CAJ1935654.1"/>
    <property type="molecule type" value="Genomic_DNA"/>
</dbReference>